<keyword evidence="14" id="KW-1185">Reference proteome</keyword>
<evidence type="ECO:0000256" key="11">
    <source>
        <dbReference type="SAM" id="MobiDB-lite"/>
    </source>
</evidence>
<evidence type="ECO:0000259" key="12">
    <source>
        <dbReference type="Pfam" id="PF02108"/>
    </source>
</evidence>
<dbReference type="Pfam" id="PF02108">
    <property type="entry name" value="FliH"/>
    <property type="match status" value="1"/>
</dbReference>
<organism evidence="13 14">
    <name type="scientific">Candidatus Symbiobacter mobilis CR</name>
    <dbReference type="NCBI Taxonomy" id="946483"/>
    <lineage>
        <taxon>Bacteria</taxon>
        <taxon>Pseudomonadati</taxon>
        <taxon>Pseudomonadota</taxon>
        <taxon>Betaproteobacteria</taxon>
        <taxon>Burkholderiales</taxon>
        <taxon>Comamonadaceae</taxon>
    </lineage>
</organism>
<name>U5NA11_9BURK</name>
<keyword evidence="9" id="KW-1006">Bacterial flagellum protein export</keyword>
<sequence length="272" mass="29864">MAIARDPYSRFIPVEEIASVQQWDFGTVATNAQIQAAQAQAEEEAKREAMQRVTQAELDRKKHYEDGLQAGLTQGRSQGMEKGLAQGKEQGYAQAKAEWQKKMDDFLANQAREEGERLASLVTQATQQMEVSRQRIARGVLELSCALARQVLRREISIDPQVLVPVVHEAVDLLGTQHRTALLRLHPADMAVLEPYIAGAFADLRIGLRPDETITPGGCLLESAGTVIDASIENRWKTVVSRLGLDEAWQHHEGAEETDGTDSAAATDGAAR</sequence>
<comment type="similarity">
    <text evidence="3">Belongs to the FliH family.</text>
</comment>
<dbReference type="InterPro" id="IPR000563">
    <property type="entry name" value="Flag_FliH"/>
</dbReference>
<keyword evidence="6" id="KW-0963">Cytoplasm</keyword>
<evidence type="ECO:0000256" key="4">
    <source>
        <dbReference type="ARBA" id="ARBA00016507"/>
    </source>
</evidence>
<dbReference type="InterPro" id="IPR018035">
    <property type="entry name" value="Flagellar_FliH/T3SS_HrpE"/>
</dbReference>
<reference evidence="13 14" key="1">
    <citation type="journal article" date="2013" name="Genome Biol.">
        <title>Genomic analysis reveals key aspects of prokaryotic symbiosis in the phototrophic consortium "Chlorochromatium aggregatum".</title>
        <authorList>
            <person name="Liu Z."/>
            <person name="Muller J."/>
            <person name="Li T."/>
            <person name="Alvey R.M."/>
            <person name="Vogl K."/>
            <person name="Frigaard N.U."/>
            <person name="Rockwell N.C."/>
            <person name="Boyd E.S."/>
            <person name="Tomsho L.P."/>
            <person name="Schuster S.C."/>
            <person name="Henke P."/>
            <person name="Rohde M."/>
            <person name="Overmann J."/>
            <person name="Bryant D.A."/>
        </authorList>
    </citation>
    <scope>NUCLEOTIDE SEQUENCE [LARGE SCALE GENOMIC DNA]</scope>
    <source>
        <strain evidence="13">CR</strain>
    </source>
</reference>
<evidence type="ECO:0000256" key="9">
    <source>
        <dbReference type="ARBA" id="ARBA00023225"/>
    </source>
</evidence>
<accession>U5NA11</accession>
<evidence type="ECO:0000256" key="2">
    <source>
        <dbReference type="ARBA" id="ARBA00004496"/>
    </source>
</evidence>
<dbReference type="PRINTS" id="PR01003">
    <property type="entry name" value="FLGFLIH"/>
</dbReference>
<keyword evidence="10" id="KW-0175">Coiled coil</keyword>
<feature type="domain" description="Flagellar assembly protein FliH/Type III secretion system HrpE" evidence="12">
    <location>
        <begin position="113"/>
        <end position="239"/>
    </location>
</feature>
<keyword evidence="8" id="KW-0653">Protein transport</keyword>
<keyword evidence="13" id="KW-0969">Cilium</keyword>
<dbReference type="KEGG" id="cbx:Cenrod_2309"/>
<dbReference type="GO" id="GO:0071973">
    <property type="term" value="P:bacterial-type flagellum-dependent cell motility"/>
    <property type="evidence" value="ECO:0007669"/>
    <property type="project" value="InterPro"/>
</dbReference>
<dbReference type="AlphaFoldDB" id="U5NA11"/>
<dbReference type="GO" id="GO:0009288">
    <property type="term" value="C:bacterial-type flagellum"/>
    <property type="evidence" value="ECO:0007669"/>
    <property type="project" value="InterPro"/>
</dbReference>
<evidence type="ECO:0000256" key="6">
    <source>
        <dbReference type="ARBA" id="ARBA00022490"/>
    </source>
</evidence>
<feature type="compositionally biased region" description="Low complexity" evidence="11">
    <location>
        <begin position="261"/>
        <end position="272"/>
    </location>
</feature>
<comment type="function">
    <text evidence="1">Needed for flagellar regrowth and assembly.</text>
</comment>
<evidence type="ECO:0000256" key="1">
    <source>
        <dbReference type="ARBA" id="ARBA00003041"/>
    </source>
</evidence>
<proteinExistence type="inferred from homology"/>
<evidence type="ECO:0000256" key="3">
    <source>
        <dbReference type="ARBA" id="ARBA00006602"/>
    </source>
</evidence>
<dbReference type="GO" id="GO:0003774">
    <property type="term" value="F:cytoskeletal motor activity"/>
    <property type="evidence" value="ECO:0007669"/>
    <property type="project" value="InterPro"/>
</dbReference>
<evidence type="ECO:0000256" key="5">
    <source>
        <dbReference type="ARBA" id="ARBA00022448"/>
    </source>
</evidence>
<keyword evidence="7" id="KW-1005">Bacterial flagellum biogenesis</keyword>
<dbReference type="EMBL" id="CP004885">
    <property type="protein sequence ID" value="AGX88371.1"/>
    <property type="molecule type" value="Genomic_DNA"/>
</dbReference>
<keyword evidence="13" id="KW-0282">Flagellum</keyword>
<evidence type="ECO:0000313" key="13">
    <source>
        <dbReference type="EMBL" id="AGX88371.1"/>
    </source>
</evidence>
<dbReference type="GO" id="GO:0005829">
    <property type="term" value="C:cytosol"/>
    <property type="evidence" value="ECO:0007669"/>
    <property type="project" value="TreeGrafter"/>
</dbReference>
<comment type="subcellular location">
    <subcellularLocation>
        <location evidence="2">Cytoplasm</location>
    </subcellularLocation>
</comment>
<dbReference type="eggNOG" id="COG1317">
    <property type="taxonomic scope" value="Bacteria"/>
</dbReference>
<dbReference type="PANTHER" id="PTHR34982:SF1">
    <property type="entry name" value="FLAGELLAR ASSEMBLY PROTEIN FLIH"/>
    <property type="match status" value="1"/>
</dbReference>
<keyword evidence="5" id="KW-0813">Transport</keyword>
<dbReference type="RefSeq" id="WP_022775895.1">
    <property type="nucleotide sequence ID" value="NC_022576.1"/>
</dbReference>
<feature type="region of interest" description="Disordered" evidence="11">
    <location>
        <begin position="252"/>
        <end position="272"/>
    </location>
</feature>
<evidence type="ECO:0000256" key="8">
    <source>
        <dbReference type="ARBA" id="ARBA00022927"/>
    </source>
</evidence>
<keyword evidence="13" id="KW-0966">Cell projection</keyword>
<evidence type="ECO:0000256" key="10">
    <source>
        <dbReference type="SAM" id="Coils"/>
    </source>
</evidence>
<gene>
    <name evidence="13" type="primary">fliH</name>
    <name evidence="13" type="ORF">Cenrod_2309</name>
</gene>
<dbReference type="PANTHER" id="PTHR34982">
    <property type="entry name" value="YOP PROTEINS TRANSLOCATION PROTEIN L"/>
    <property type="match status" value="1"/>
</dbReference>
<dbReference type="OrthoDB" id="5296952at2"/>
<dbReference type="HOGENOM" id="CLU_062625_4_1_4"/>
<dbReference type="GO" id="GO:0015031">
    <property type="term" value="P:protein transport"/>
    <property type="evidence" value="ECO:0007669"/>
    <property type="project" value="UniProtKB-KW"/>
</dbReference>
<protein>
    <recommendedName>
        <fullName evidence="4">Flagellar assembly protein FliH</fullName>
    </recommendedName>
</protein>
<evidence type="ECO:0000313" key="14">
    <source>
        <dbReference type="Proteomes" id="UP000017184"/>
    </source>
</evidence>
<dbReference type="GO" id="GO:0044781">
    <property type="term" value="P:bacterial-type flagellum organization"/>
    <property type="evidence" value="ECO:0007669"/>
    <property type="project" value="UniProtKB-KW"/>
</dbReference>
<dbReference type="Proteomes" id="UP000017184">
    <property type="component" value="Chromosome"/>
</dbReference>
<evidence type="ECO:0000256" key="7">
    <source>
        <dbReference type="ARBA" id="ARBA00022795"/>
    </source>
</evidence>
<dbReference type="InterPro" id="IPR051472">
    <property type="entry name" value="T3SS_Stator/FliH"/>
</dbReference>
<dbReference type="STRING" id="946483.Cenrod_2309"/>
<feature type="coiled-coil region" evidence="10">
    <location>
        <begin position="29"/>
        <end position="59"/>
    </location>
</feature>